<keyword evidence="1" id="KW-1133">Transmembrane helix</keyword>
<feature type="transmembrane region" description="Helical" evidence="1">
    <location>
        <begin position="37"/>
        <end position="53"/>
    </location>
</feature>
<organism evidence="2 3">
    <name type="scientific">Piscibacillus salipiscarius</name>
    <dbReference type="NCBI Taxonomy" id="299480"/>
    <lineage>
        <taxon>Bacteria</taxon>
        <taxon>Bacillati</taxon>
        <taxon>Bacillota</taxon>
        <taxon>Bacilli</taxon>
        <taxon>Bacillales</taxon>
        <taxon>Bacillaceae</taxon>
        <taxon>Piscibacillus</taxon>
    </lineage>
</organism>
<accession>A0ABW5QBV4</accession>
<sequence>MKNENRQRSATHFLSEEEIKTLTRSIPNRRTALKRQLVFSSIIIALIVGMVVLL</sequence>
<gene>
    <name evidence="2" type="ORF">ACFSW4_09825</name>
</gene>
<keyword evidence="1" id="KW-0472">Membrane</keyword>
<protein>
    <submittedName>
        <fullName evidence="2">Uncharacterized protein</fullName>
    </submittedName>
</protein>
<dbReference type="RefSeq" id="WP_377328967.1">
    <property type="nucleotide sequence ID" value="NZ_JBHUMZ010000021.1"/>
</dbReference>
<evidence type="ECO:0000256" key="1">
    <source>
        <dbReference type="SAM" id="Phobius"/>
    </source>
</evidence>
<dbReference type="EMBL" id="JBHUMZ010000021">
    <property type="protein sequence ID" value="MFD2639162.1"/>
    <property type="molecule type" value="Genomic_DNA"/>
</dbReference>
<keyword evidence="3" id="KW-1185">Reference proteome</keyword>
<dbReference type="Proteomes" id="UP001597452">
    <property type="component" value="Unassembled WGS sequence"/>
</dbReference>
<evidence type="ECO:0000313" key="2">
    <source>
        <dbReference type="EMBL" id="MFD2639162.1"/>
    </source>
</evidence>
<reference evidence="3" key="1">
    <citation type="journal article" date="2019" name="Int. J. Syst. Evol. Microbiol.">
        <title>The Global Catalogue of Microorganisms (GCM) 10K type strain sequencing project: providing services to taxonomists for standard genome sequencing and annotation.</title>
        <authorList>
            <consortium name="The Broad Institute Genomics Platform"/>
            <consortium name="The Broad Institute Genome Sequencing Center for Infectious Disease"/>
            <person name="Wu L."/>
            <person name="Ma J."/>
        </authorList>
    </citation>
    <scope>NUCLEOTIDE SEQUENCE [LARGE SCALE GENOMIC DNA]</scope>
    <source>
        <strain evidence="3">TISTR 1571</strain>
    </source>
</reference>
<proteinExistence type="predicted"/>
<comment type="caution">
    <text evidence="2">The sequence shown here is derived from an EMBL/GenBank/DDBJ whole genome shotgun (WGS) entry which is preliminary data.</text>
</comment>
<keyword evidence="1" id="KW-0812">Transmembrane</keyword>
<name>A0ABW5QBV4_9BACI</name>
<evidence type="ECO:0000313" key="3">
    <source>
        <dbReference type="Proteomes" id="UP001597452"/>
    </source>
</evidence>